<dbReference type="Proteomes" id="UP000037660">
    <property type="component" value="Unassembled WGS sequence"/>
</dbReference>
<name>A0A0K8P7B4_PISS1</name>
<dbReference type="InterPro" id="IPR006260">
    <property type="entry name" value="TonB/TolA_C"/>
</dbReference>
<reference evidence="6 7" key="2">
    <citation type="journal article" date="2016" name="Science">
        <title>A bacterium that degrades and assimilates poly(ethylene terephthalate).</title>
        <authorList>
            <person name="Yoshida S."/>
            <person name="Hiraga K."/>
            <person name="Takehana T."/>
            <person name="Taniguchi I."/>
            <person name="Yamaji H."/>
            <person name="Maeda Y."/>
            <person name="Toyohara K."/>
            <person name="Miyamoto K."/>
            <person name="Kimura Y."/>
            <person name="Oda K."/>
        </authorList>
    </citation>
    <scope>NUCLEOTIDE SEQUENCE [LARGE SCALE GENOMIC DNA]</scope>
    <source>
        <strain evidence="7">NBRC 110686 / TISTR 2288 / 201-F6</strain>
    </source>
</reference>
<evidence type="ECO:0000313" key="6">
    <source>
        <dbReference type="EMBL" id="GAP38553.1"/>
    </source>
</evidence>
<dbReference type="STRING" id="1547922.ISF6_5011"/>
<dbReference type="Gene3D" id="3.30.1150.10">
    <property type="match status" value="1"/>
</dbReference>
<keyword evidence="4" id="KW-0472">Membrane</keyword>
<dbReference type="Pfam" id="PF03544">
    <property type="entry name" value="TonB_C"/>
    <property type="match status" value="1"/>
</dbReference>
<comment type="subcellular location">
    <subcellularLocation>
        <location evidence="1">Membrane</location>
        <topology evidence="1">Single-pass membrane protein</topology>
    </subcellularLocation>
</comment>
<keyword evidence="7" id="KW-1185">Reference proteome</keyword>
<dbReference type="PROSITE" id="PS52015">
    <property type="entry name" value="TONB_CTD"/>
    <property type="match status" value="1"/>
</dbReference>
<dbReference type="InterPro" id="IPR037682">
    <property type="entry name" value="TonB_C"/>
</dbReference>
<evidence type="ECO:0000259" key="5">
    <source>
        <dbReference type="PROSITE" id="PS52015"/>
    </source>
</evidence>
<dbReference type="AlphaFoldDB" id="A0A0K8P7B4"/>
<proteinExistence type="predicted"/>
<comment type="caution">
    <text evidence="6">The sequence shown here is derived from an EMBL/GenBank/DDBJ whole genome shotgun (WGS) entry which is preliminary data.</text>
</comment>
<dbReference type="GO" id="GO:0055085">
    <property type="term" value="P:transmembrane transport"/>
    <property type="evidence" value="ECO:0007669"/>
    <property type="project" value="InterPro"/>
</dbReference>
<dbReference type="SUPFAM" id="SSF74653">
    <property type="entry name" value="TolA/TonB C-terminal domain"/>
    <property type="match status" value="1"/>
</dbReference>
<evidence type="ECO:0000313" key="7">
    <source>
        <dbReference type="Proteomes" id="UP000037660"/>
    </source>
</evidence>
<reference evidence="7" key="1">
    <citation type="submission" date="2015-07" db="EMBL/GenBank/DDBJ databases">
        <title>Discovery of a poly(ethylene terephthalate assimilation.</title>
        <authorList>
            <person name="Yoshida S."/>
            <person name="Hiraga K."/>
            <person name="Takehana T."/>
            <person name="Taniguchi I."/>
            <person name="Yamaji H."/>
            <person name="Maeda Y."/>
            <person name="Toyohara K."/>
            <person name="Miyamoto K."/>
            <person name="Kimura Y."/>
            <person name="Oda K."/>
        </authorList>
    </citation>
    <scope>NUCLEOTIDE SEQUENCE [LARGE SCALE GENOMIC DNA]</scope>
    <source>
        <strain evidence="7">NBRC 110686 / TISTR 2288 / 201-F6</strain>
    </source>
</reference>
<evidence type="ECO:0000256" key="1">
    <source>
        <dbReference type="ARBA" id="ARBA00004167"/>
    </source>
</evidence>
<keyword evidence="2" id="KW-0812">Transmembrane</keyword>
<feature type="domain" description="TonB C-terminal" evidence="5">
    <location>
        <begin position="10"/>
        <end position="100"/>
    </location>
</feature>
<dbReference type="EMBL" id="BBYR01000079">
    <property type="protein sequence ID" value="GAP38553.1"/>
    <property type="molecule type" value="Genomic_DNA"/>
</dbReference>
<organism evidence="6 7">
    <name type="scientific">Piscinibacter sakaiensis</name>
    <name type="common">Ideonella sakaiensis</name>
    <dbReference type="NCBI Taxonomy" id="1547922"/>
    <lineage>
        <taxon>Bacteria</taxon>
        <taxon>Pseudomonadati</taxon>
        <taxon>Pseudomonadota</taxon>
        <taxon>Betaproteobacteria</taxon>
        <taxon>Burkholderiales</taxon>
        <taxon>Sphaerotilaceae</taxon>
        <taxon>Piscinibacter</taxon>
    </lineage>
</organism>
<protein>
    <recommendedName>
        <fullName evidence="5">TonB C-terminal domain-containing protein</fullName>
    </recommendedName>
</protein>
<gene>
    <name evidence="6" type="ORF">ISF6_5011</name>
</gene>
<dbReference type="NCBIfam" id="TIGR01352">
    <property type="entry name" value="tonB_Cterm"/>
    <property type="match status" value="1"/>
</dbReference>
<accession>A0A0K8P7B4</accession>
<sequence length="100" mass="10539">MAQWIAAATAGANLDAPLKLLESPMPRPPAGWSGSGSVVVRFTIEANGQVSTLHVLGDPPPILADVTRRAVERWRFAPITKGGAPTSIQVQQQFAFSSSS</sequence>
<dbReference type="GO" id="GO:0016020">
    <property type="term" value="C:membrane"/>
    <property type="evidence" value="ECO:0007669"/>
    <property type="project" value="UniProtKB-SubCell"/>
</dbReference>
<evidence type="ECO:0000256" key="3">
    <source>
        <dbReference type="ARBA" id="ARBA00022989"/>
    </source>
</evidence>
<evidence type="ECO:0000256" key="4">
    <source>
        <dbReference type="ARBA" id="ARBA00023136"/>
    </source>
</evidence>
<keyword evidence="3" id="KW-1133">Transmembrane helix</keyword>
<evidence type="ECO:0000256" key="2">
    <source>
        <dbReference type="ARBA" id="ARBA00022692"/>
    </source>
</evidence>